<dbReference type="Gene3D" id="1.10.10.10">
    <property type="entry name" value="Winged helix-like DNA-binding domain superfamily/Winged helix DNA-binding domain"/>
    <property type="match status" value="1"/>
</dbReference>
<keyword evidence="2" id="KW-0805">Transcription regulation</keyword>
<evidence type="ECO:0000259" key="5">
    <source>
        <dbReference type="Pfam" id="PF04542"/>
    </source>
</evidence>
<sequence>MEISEKQTSSTPPAQNQAQDGDDFVVLLTAHQGAVHAFLHSLLPGDPGVEDVLQRTNLTLWKKRQDFEIGTNFKAWAFAIARWEARAWLTSQKRQNWLVFDDELTDHIIEQSEQLPDVETNGDGSVIRALRLCLAGMNDKQRSLVMHYYQQEKSIKECSSITGRSSGSLRVTLFRIRTSLRHCIETKLAAKGETA</sequence>
<dbReference type="SUPFAM" id="SSF88659">
    <property type="entry name" value="Sigma3 and sigma4 domains of RNA polymerase sigma factors"/>
    <property type="match status" value="1"/>
</dbReference>
<dbReference type="InterPro" id="IPR007627">
    <property type="entry name" value="RNA_pol_sigma70_r2"/>
</dbReference>
<dbReference type="Gene3D" id="1.10.1740.10">
    <property type="match status" value="1"/>
</dbReference>
<evidence type="ECO:0000313" key="7">
    <source>
        <dbReference type="EMBL" id="NWK55069.1"/>
    </source>
</evidence>
<dbReference type="GO" id="GO:0006352">
    <property type="term" value="P:DNA-templated transcription initiation"/>
    <property type="evidence" value="ECO:0007669"/>
    <property type="project" value="InterPro"/>
</dbReference>
<accession>A0A851GD12</accession>
<dbReference type="InterPro" id="IPR013249">
    <property type="entry name" value="RNA_pol_sigma70_r4_t2"/>
</dbReference>
<evidence type="ECO:0000256" key="1">
    <source>
        <dbReference type="ARBA" id="ARBA00010641"/>
    </source>
</evidence>
<evidence type="ECO:0000256" key="3">
    <source>
        <dbReference type="ARBA" id="ARBA00023082"/>
    </source>
</evidence>
<gene>
    <name evidence="7" type="ORF">HW115_05575</name>
</gene>
<dbReference type="GO" id="GO:0016987">
    <property type="term" value="F:sigma factor activity"/>
    <property type="evidence" value="ECO:0007669"/>
    <property type="project" value="UniProtKB-KW"/>
</dbReference>
<evidence type="ECO:0000256" key="4">
    <source>
        <dbReference type="ARBA" id="ARBA00023163"/>
    </source>
</evidence>
<dbReference type="AlphaFoldDB" id="A0A851GD12"/>
<dbReference type="InterPro" id="IPR013324">
    <property type="entry name" value="RNA_pol_sigma_r3/r4-like"/>
</dbReference>
<dbReference type="Proteomes" id="UP000557872">
    <property type="component" value="Unassembled WGS sequence"/>
</dbReference>
<organism evidence="7 8">
    <name type="scientific">Oceaniferula marina</name>
    <dbReference type="NCBI Taxonomy" id="2748318"/>
    <lineage>
        <taxon>Bacteria</taxon>
        <taxon>Pseudomonadati</taxon>
        <taxon>Verrucomicrobiota</taxon>
        <taxon>Verrucomicrobiia</taxon>
        <taxon>Verrucomicrobiales</taxon>
        <taxon>Verrucomicrobiaceae</taxon>
        <taxon>Oceaniferula</taxon>
    </lineage>
</organism>
<reference evidence="7 8" key="1">
    <citation type="submission" date="2020-07" db="EMBL/GenBank/DDBJ databases">
        <title>Roseicoccus Jingziensis gen. nov., sp. nov., isolated from coastal seawater.</title>
        <authorList>
            <person name="Feng X."/>
        </authorList>
    </citation>
    <scope>NUCLEOTIDE SEQUENCE [LARGE SCALE GENOMIC DNA]</scope>
    <source>
        <strain evidence="7 8">N1E253</strain>
    </source>
</reference>
<dbReference type="Pfam" id="PF04542">
    <property type="entry name" value="Sigma70_r2"/>
    <property type="match status" value="1"/>
</dbReference>
<dbReference type="NCBIfam" id="TIGR02989">
    <property type="entry name" value="Sig-70_gvs1"/>
    <property type="match status" value="1"/>
</dbReference>
<keyword evidence="4" id="KW-0804">Transcription</keyword>
<comment type="similarity">
    <text evidence="1">Belongs to the sigma-70 factor family. ECF subfamily.</text>
</comment>
<dbReference type="PANTHER" id="PTHR43133:SF51">
    <property type="entry name" value="RNA POLYMERASE SIGMA FACTOR"/>
    <property type="match status" value="1"/>
</dbReference>
<evidence type="ECO:0000256" key="2">
    <source>
        <dbReference type="ARBA" id="ARBA00023015"/>
    </source>
</evidence>
<dbReference type="InterPro" id="IPR013325">
    <property type="entry name" value="RNA_pol_sigma_r2"/>
</dbReference>
<dbReference type="SUPFAM" id="SSF88946">
    <property type="entry name" value="Sigma2 domain of RNA polymerase sigma factors"/>
    <property type="match status" value="1"/>
</dbReference>
<protein>
    <submittedName>
        <fullName evidence="7">Sigma-70 family RNA polymerase sigma factor</fullName>
    </submittedName>
</protein>
<feature type="domain" description="RNA polymerase sigma factor 70 region 4 type 2" evidence="6">
    <location>
        <begin position="128"/>
        <end position="179"/>
    </location>
</feature>
<dbReference type="InterPro" id="IPR014284">
    <property type="entry name" value="RNA_pol_sigma-70_dom"/>
</dbReference>
<dbReference type="Pfam" id="PF08281">
    <property type="entry name" value="Sigma70_r4_2"/>
    <property type="match status" value="1"/>
</dbReference>
<proteinExistence type="inferred from homology"/>
<name>A0A851GD12_9BACT</name>
<keyword evidence="3" id="KW-0731">Sigma factor</keyword>
<dbReference type="EMBL" id="JACBAZ010000002">
    <property type="protein sequence ID" value="NWK55069.1"/>
    <property type="molecule type" value="Genomic_DNA"/>
</dbReference>
<evidence type="ECO:0000259" key="6">
    <source>
        <dbReference type="Pfam" id="PF08281"/>
    </source>
</evidence>
<comment type="caution">
    <text evidence="7">The sequence shown here is derived from an EMBL/GenBank/DDBJ whole genome shotgun (WGS) entry which is preliminary data.</text>
</comment>
<dbReference type="GO" id="GO:0003677">
    <property type="term" value="F:DNA binding"/>
    <property type="evidence" value="ECO:0007669"/>
    <property type="project" value="InterPro"/>
</dbReference>
<dbReference type="NCBIfam" id="TIGR02937">
    <property type="entry name" value="sigma70-ECF"/>
    <property type="match status" value="1"/>
</dbReference>
<feature type="domain" description="RNA polymerase sigma-70 region 2" evidence="5">
    <location>
        <begin position="27"/>
        <end position="94"/>
    </location>
</feature>
<evidence type="ECO:0000313" key="8">
    <source>
        <dbReference type="Proteomes" id="UP000557872"/>
    </source>
</evidence>
<dbReference type="InterPro" id="IPR014331">
    <property type="entry name" value="RNA_pol_sigma70_ECF_RHOBA"/>
</dbReference>
<keyword evidence="8" id="KW-1185">Reference proteome</keyword>
<dbReference type="PANTHER" id="PTHR43133">
    <property type="entry name" value="RNA POLYMERASE ECF-TYPE SIGMA FACTO"/>
    <property type="match status" value="1"/>
</dbReference>
<dbReference type="InterPro" id="IPR039425">
    <property type="entry name" value="RNA_pol_sigma-70-like"/>
</dbReference>
<dbReference type="RefSeq" id="WP_178931610.1">
    <property type="nucleotide sequence ID" value="NZ_JACBAZ010000002.1"/>
</dbReference>
<dbReference type="InterPro" id="IPR036388">
    <property type="entry name" value="WH-like_DNA-bd_sf"/>
</dbReference>